<dbReference type="GO" id="GO:0016620">
    <property type="term" value="F:oxidoreductase activity, acting on the aldehyde or oxo group of donors, NAD or NADP as acceptor"/>
    <property type="evidence" value="ECO:0007669"/>
    <property type="project" value="InterPro"/>
</dbReference>
<protein>
    <recommendedName>
        <fullName evidence="2">Aldehyde dehydrogenase domain-containing protein</fullName>
    </recommendedName>
</protein>
<dbReference type="AlphaFoldDB" id="G3Y043"/>
<gene>
    <name evidence="3" type="ORF">ASPNIDRAFT_125521</name>
</gene>
<feature type="domain" description="Aldehyde dehydrogenase" evidence="2">
    <location>
        <begin position="59"/>
        <end position="149"/>
    </location>
</feature>
<comment type="caution">
    <text evidence="3">The sequence shown here is derived from an EMBL/GenBank/DDBJ whole genome shotgun (WGS) entry which is preliminary data.</text>
</comment>
<evidence type="ECO:0000259" key="2">
    <source>
        <dbReference type="Pfam" id="PF00171"/>
    </source>
</evidence>
<dbReference type="PANTHER" id="PTHR43111:SF1">
    <property type="entry name" value="ALDEHYDE DEHYDROGENASE B-RELATED"/>
    <property type="match status" value="1"/>
</dbReference>
<dbReference type="InterPro" id="IPR016163">
    <property type="entry name" value="Ald_DH_C"/>
</dbReference>
<evidence type="ECO:0000256" key="1">
    <source>
        <dbReference type="SAM" id="MobiDB-lite"/>
    </source>
</evidence>
<feature type="non-terminal residue" evidence="3">
    <location>
        <position position="329"/>
    </location>
</feature>
<dbReference type="Pfam" id="PF00171">
    <property type="entry name" value="Aldedh"/>
    <property type="match status" value="1"/>
</dbReference>
<dbReference type="HOGENOM" id="CLU_846080_0_0_1"/>
<dbReference type="STRING" id="380704.G3Y043"/>
<accession>G3Y043</accession>
<dbReference type="SUPFAM" id="SSF53720">
    <property type="entry name" value="ALDH-like"/>
    <property type="match status" value="1"/>
</dbReference>
<dbReference type="InterPro" id="IPR016161">
    <property type="entry name" value="Ald_DH/histidinol_DH"/>
</dbReference>
<reference evidence="3 4" key="1">
    <citation type="journal article" date="2011" name="Genome Res.">
        <title>Comparative genomics of citric-acid-producing Aspergillus niger ATCC 1015 versus enzyme-producing CBS 513.88.</title>
        <authorList>
            <person name="Andersen M.R."/>
            <person name="Salazar M.P."/>
            <person name="Schaap P.J."/>
            <person name="van de Vondervoort P.J."/>
            <person name="Culley D."/>
            <person name="Thykaer J."/>
            <person name="Frisvad J.C."/>
            <person name="Nielsen K.F."/>
            <person name="Albang R."/>
            <person name="Albermann K."/>
            <person name="Berka R.M."/>
            <person name="Braus G.H."/>
            <person name="Braus-Stromeyer S.A."/>
            <person name="Corrochano L.M."/>
            <person name="Dai Z."/>
            <person name="van Dijck P.W."/>
            <person name="Hofmann G."/>
            <person name="Lasure L.L."/>
            <person name="Magnuson J.K."/>
            <person name="Menke H."/>
            <person name="Meijer M."/>
            <person name="Meijer S.L."/>
            <person name="Nielsen J.B."/>
            <person name="Nielsen M.L."/>
            <person name="van Ooyen A.J."/>
            <person name="Pel H.J."/>
            <person name="Poulsen L."/>
            <person name="Samson R.A."/>
            <person name="Stam H."/>
            <person name="Tsang A."/>
            <person name="van den Brink J.M."/>
            <person name="Atkins A."/>
            <person name="Aerts A."/>
            <person name="Shapiro H."/>
            <person name="Pangilinan J."/>
            <person name="Salamov A."/>
            <person name="Lou Y."/>
            <person name="Lindquist E."/>
            <person name="Lucas S."/>
            <person name="Grimwood J."/>
            <person name="Grigoriev I.V."/>
            <person name="Kubicek C.P."/>
            <person name="Martinez D."/>
            <person name="van Peij N.N."/>
            <person name="Roubos J.A."/>
            <person name="Nielsen J."/>
            <person name="Baker S.E."/>
        </authorList>
    </citation>
    <scope>NUCLEOTIDE SEQUENCE [LARGE SCALE GENOMIC DNA]</scope>
    <source>
        <strain evidence="4">ATCC 1015 / CBS 113.46 / FGSC A1144 / LSHB Ac4 / NCTC 3858a / NRRL 328 / USDA 3528.7</strain>
    </source>
</reference>
<feature type="region of interest" description="Disordered" evidence="1">
    <location>
        <begin position="245"/>
        <end position="264"/>
    </location>
</feature>
<dbReference type="Proteomes" id="UP000009038">
    <property type="component" value="Unassembled WGS sequence"/>
</dbReference>
<dbReference type="Gene3D" id="3.40.309.10">
    <property type="entry name" value="Aldehyde Dehydrogenase, Chain A, domain 2"/>
    <property type="match status" value="1"/>
</dbReference>
<evidence type="ECO:0000313" key="4">
    <source>
        <dbReference type="Proteomes" id="UP000009038"/>
    </source>
</evidence>
<organism evidence="3 4">
    <name type="scientific">Aspergillus niger (strain ATCC 1015 / CBS 113.46 / FGSC A1144 / LSHB Ac4 / NCTC 3858a / NRRL 328 / USDA 3528.7)</name>
    <dbReference type="NCBI Taxonomy" id="380704"/>
    <lineage>
        <taxon>Eukaryota</taxon>
        <taxon>Fungi</taxon>
        <taxon>Dikarya</taxon>
        <taxon>Ascomycota</taxon>
        <taxon>Pezizomycotina</taxon>
        <taxon>Eurotiomycetes</taxon>
        <taxon>Eurotiomycetidae</taxon>
        <taxon>Eurotiales</taxon>
        <taxon>Aspergillaceae</taxon>
        <taxon>Aspergillus</taxon>
        <taxon>Aspergillus subgen. Circumdati</taxon>
    </lineage>
</organism>
<dbReference type="PANTHER" id="PTHR43111">
    <property type="entry name" value="ALDEHYDE DEHYDROGENASE B-RELATED"/>
    <property type="match status" value="1"/>
</dbReference>
<name>G3Y043_ASPNA</name>
<evidence type="ECO:0000313" key="3">
    <source>
        <dbReference type="EMBL" id="EHA23754.1"/>
    </source>
</evidence>
<proteinExistence type="predicted"/>
<sequence>MAIPVVLKKILPQTLDADTFAISEERPDNTFLSRTHIIAQSDSITPSNNTLSSPTTARTVAIVDRTANISAAAEALVSARFAFGGRSAYSPDVVLVQEFAMKEFVEAIIQRSSKYLAGQNGDARQTAVNPRRTSSGVSLLDTAFKDASARVIVSGSEWGVVEVHDRMGTLAATYAFSAPAAAKYLTQFIDAYTSYINHVPVDILSKLSHFLSPKEVSNRISRPRIPHQPTTLARNSLLNALSAGPSTSIRNGNQQHRSSSRNNQRLRIQVQRRVARGIGAAACDRTAQWQGNWVLRAGDHNWWCNHAVYFCGVYFDDGDLWLCGCEKVE</sequence>
<dbReference type="InterPro" id="IPR015590">
    <property type="entry name" value="Aldehyde_DH_dom"/>
</dbReference>
<dbReference type="EMBL" id="ACJE01000009">
    <property type="protein sequence ID" value="EHA23754.1"/>
    <property type="molecule type" value="Genomic_DNA"/>
</dbReference>
<dbReference type="OrthoDB" id="5596991at2759"/>